<dbReference type="AlphaFoldDB" id="A0A833UP60"/>
<accession>A0A833UP60</accession>
<dbReference type="Proteomes" id="UP000490535">
    <property type="component" value="Unassembled WGS sequence"/>
</dbReference>
<proteinExistence type="predicted"/>
<dbReference type="EMBL" id="WNDP01000124">
    <property type="protein sequence ID" value="KAF1020303.1"/>
    <property type="molecule type" value="Genomic_DNA"/>
</dbReference>
<protein>
    <submittedName>
        <fullName evidence="2">Uncharacterized protein</fullName>
    </submittedName>
</protein>
<sequence>MSTIKPLCFMVFSFSALTVSIAYAESLTLQSLSDEQLSETTGQALMSLSYLAPNDTSNLMSKYSSGSNIGFYKLGLEADLDLNANIRNLQLGCGGINGAGACDVDIKNLSLSGLPANYDPSSGNSPDYGSVGRASTSAKLSNPFMEFAVKNPNAASTREIVGLRFSAEKITGLLTAGLTNGSSPSSVDGIQTLSGFMRIAQTKGQVDTAAGKFGMVQNQSIGGNILVDIIGGLGFNRWVQSYPNTQNTSLCAGNDGCTTGITIPSLKDVQFDLPSFQVNGQRLTSALATDILLTLPSIPLAKPTGCTGTTCNQWDNDQLLLNLRDQNNHNNQSCISILIASACNAKFRMGEGSTLENLNLNVTFKQALSMFHNIPLNGTGGYLSLQQIALLWPRSYVDSSDTSGKTLNQMSKTDVAQKGWWMSFAEPVQLGYLKGADPVDISGVLPQVANLITTDLTNNKITLSLIDGLGALANQPVTKKMNIDIGTYTATNPARLTLQNLKLTNQEVSTNCYGSLKFC</sequence>
<name>A0A833UP60_ACIBZ</name>
<gene>
    <name evidence="2" type="ORF">GAK29_03674</name>
</gene>
<reference evidence="3" key="1">
    <citation type="journal article" date="2020" name="MBio">
        <title>Horizontal gene transfer to a defensive symbiont with a reduced genome amongst a multipartite beetle microbiome.</title>
        <authorList>
            <person name="Waterworth S.C."/>
            <person name="Florez L.V."/>
            <person name="Rees E.R."/>
            <person name="Hertweck C."/>
            <person name="Kaltenpoth M."/>
            <person name="Kwan J.C."/>
        </authorList>
    </citation>
    <scope>NUCLEOTIDE SEQUENCE [LARGE SCALE GENOMIC DNA]</scope>
</reference>
<comment type="caution">
    <text evidence="2">The sequence shown here is derived from an EMBL/GenBank/DDBJ whole genome shotgun (WGS) entry which is preliminary data.</text>
</comment>
<evidence type="ECO:0000313" key="3">
    <source>
        <dbReference type="Proteomes" id="UP000490535"/>
    </source>
</evidence>
<feature type="signal peptide" evidence="1">
    <location>
        <begin position="1"/>
        <end position="24"/>
    </location>
</feature>
<keyword evidence="1" id="KW-0732">Signal</keyword>
<evidence type="ECO:0000256" key="1">
    <source>
        <dbReference type="SAM" id="SignalP"/>
    </source>
</evidence>
<evidence type="ECO:0000313" key="2">
    <source>
        <dbReference type="EMBL" id="KAF1020303.1"/>
    </source>
</evidence>
<feature type="chain" id="PRO_5032635822" evidence="1">
    <location>
        <begin position="25"/>
        <end position="519"/>
    </location>
</feature>
<organism evidence="2 3">
    <name type="scientific">Acinetobacter bereziniae</name>
    <name type="common">Acinetobacter genomosp. 10</name>
    <dbReference type="NCBI Taxonomy" id="106648"/>
    <lineage>
        <taxon>Bacteria</taxon>
        <taxon>Pseudomonadati</taxon>
        <taxon>Pseudomonadota</taxon>
        <taxon>Gammaproteobacteria</taxon>
        <taxon>Moraxellales</taxon>
        <taxon>Moraxellaceae</taxon>
        <taxon>Acinetobacter</taxon>
    </lineage>
</organism>